<keyword evidence="2" id="KW-1185">Reference proteome</keyword>
<gene>
    <name evidence="1" type="ORF">BMJ33_12755</name>
</gene>
<dbReference type="RefSeq" id="WP_101779787.1">
    <property type="nucleotide sequence ID" value="NZ_NBUC01000067.1"/>
</dbReference>
<organism evidence="1 2">
    <name type="scientific">Sinorhizobium medicae</name>
    <dbReference type="NCBI Taxonomy" id="110321"/>
    <lineage>
        <taxon>Bacteria</taxon>
        <taxon>Pseudomonadati</taxon>
        <taxon>Pseudomonadota</taxon>
        <taxon>Alphaproteobacteria</taxon>
        <taxon>Hyphomicrobiales</taxon>
        <taxon>Rhizobiaceae</taxon>
        <taxon>Sinorhizobium/Ensifer group</taxon>
        <taxon>Sinorhizobium</taxon>
    </lineage>
</organism>
<sequence length="166" mass="18016">MIKLTKSNGDSFEIDGATVLRIRKTVADWDNDLGNTLVNASQDFVVVEEASAVAASVKTELATLHSFTQPAGSPVWVDAHSAAGPMPIAPNRDGINSAFDVGGKRQYVRETHQQVRDIIQAANGKVQPIPDETFWTQSVETIKEFLGGIEDWDPDRGVESPSEPQV</sequence>
<evidence type="ECO:0000313" key="1">
    <source>
        <dbReference type="EMBL" id="PLU03770.1"/>
    </source>
</evidence>
<reference evidence="1 2" key="1">
    <citation type="journal article" date="2018" name="FEMS Microbiol. Ecol.">
        <title>Co-invading symbiotic mutualists of Medicago polymorpha retain high ancestral diversity and contain diverse accessory genomes.</title>
        <authorList>
            <person name="Porter S.S."/>
            <person name="Faber-Hammond J.J."/>
            <person name="Friesen M.L."/>
        </authorList>
    </citation>
    <scope>NUCLEOTIDE SEQUENCE [LARGE SCALE GENOMIC DNA]</scope>
    <source>
        <strain evidence="1 2">Str16</strain>
    </source>
</reference>
<dbReference type="Proteomes" id="UP001190825">
    <property type="component" value="Unassembled WGS sequence"/>
</dbReference>
<protein>
    <submittedName>
        <fullName evidence="1">Uncharacterized protein</fullName>
    </submittedName>
</protein>
<name>A0ABX4TLH4_9HYPH</name>
<accession>A0ABX4TLH4</accession>
<comment type="caution">
    <text evidence="1">The sequence shown here is derived from an EMBL/GenBank/DDBJ whole genome shotgun (WGS) entry which is preliminary data.</text>
</comment>
<dbReference type="EMBL" id="NBUC01000067">
    <property type="protein sequence ID" value="PLU03770.1"/>
    <property type="molecule type" value="Genomic_DNA"/>
</dbReference>
<evidence type="ECO:0000313" key="2">
    <source>
        <dbReference type="Proteomes" id="UP001190825"/>
    </source>
</evidence>
<proteinExistence type="predicted"/>